<dbReference type="PROSITE" id="PS50157">
    <property type="entry name" value="ZINC_FINGER_C2H2_2"/>
    <property type="match status" value="2"/>
</dbReference>
<proteinExistence type="predicted"/>
<keyword evidence="3 5" id="KW-0863">Zinc-finger</keyword>
<evidence type="ECO:0000313" key="7">
    <source>
        <dbReference type="EMBL" id="KNC70889.1"/>
    </source>
</evidence>
<dbReference type="Proteomes" id="UP000054560">
    <property type="component" value="Unassembled WGS sequence"/>
</dbReference>
<evidence type="ECO:0000256" key="4">
    <source>
        <dbReference type="ARBA" id="ARBA00022833"/>
    </source>
</evidence>
<organism evidence="7 8">
    <name type="scientific">Sphaeroforma arctica JP610</name>
    <dbReference type="NCBI Taxonomy" id="667725"/>
    <lineage>
        <taxon>Eukaryota</taxon>
        <taxon>Ichthyosporea</taxon>
        <taxon>Ichthyophonida</taxon>
        <taxon>Sphaeroforma</taxon>
    </lineage>
</organism>
<dbReference type="SUPFAM" id="SSF57667">
    <property type="entry name" value="beta-beta-alpha zinc fingers"/>
    <property type="match status" value="2"/>
</dbReference>
<dbReference type="InterPro" id="IPR013087">
    <property type="entry name" value="Znf_C2H2_type"/>
</dbReference>
<accession>A0A0L0F2Q1</accession>
<dbReference type="GO" id="GO:0008270">
    <property type="term" value="F:zinc ion binding"/>
    <property type="evidence" value="ECO:0007669"/>
    <property type="project" value="UniProtKB-KW"/>
</dbReference>
<dbReference type="GO" id="GO:0045944">
    <property type="term" value="P:positive regulation of transcription by RNA polymerase II"/>
    <property type="evidence" value="ECO:0007669"/>
    <property type="project" value="UniProtKB-ARBA"/>
</dbReference>
<evidence type="ECO:0000256" key="2">
    <source>
        <dbReference type="ARBA" id="ARBA00022737"/>
    </source>
</evidence>
<reference evidence="7 8" key="1">
    <citation type="submission" date="2011-02" db="EMBL/GenBank/DDBJ databases">
        <title>The Genome Sequence of Sphaeroforma arctica JP610.</title>
        <authorList>
            <consortium name="The Broad Institute Genome Sequencing Platform"/>
            <person name="Russ C."/>
            <person name="Cuomo C."/>
            <person name="Young S.K."/>
            <person name="Zeng Q."/>
            <person name="Gargeya S."/>
            <person name="Alvarado L."/>
            <person name="Berlin A."/>
            <person name="Chapman S.B."/>
            <person name="Chen Z."/>
            <person name="Freedman E."/>
            <person name="Gellesch M."/>
            <person name="Goldberg J."/>
            <person name="Griggs A."/>
            <person name="Gujja S."/>
            <person name="Heilman E."/>
            <person name="Heiman D."/>
            <person name="Howarth C."/>
            <person name="Mehta T."/>
            <person name="Neiman D."/>
            <person name="Pearson M."/>
            <person name="Roberts A."/>
            <person name="Saif S."/>
            <person name="Shea T."/>
            <person name="Shenoy N."/>
            <person name="Sisk P."/>
            <person name="Stolte C."/>
            <person name="Sykes S."/>
            <person name="White J."/>
            <person name="Yandava C."/>
            <person name="Burger G."/>
            <person name="Gray M.W."/>
            <person name="Holland P.W.H."/>
            <person name="King N."/>
            <person name="Lang F.B.F."/>
            <person name="Roger A.J."/>
            <person name="Ruiz-Trillo I."/>
            <person name="Haas B."/>
            <person name="Nusbaum C."/>
            <person name="Birren B."/>
        </authorList>
    </citation>
    <scope>NUCLEOTIDE SEQUENCE [LARGE SCALE GENOMIC DNA]</scope>
    <source>
        <strain evidence="7 8">JP610</strain>
    </source>
</reference>
<feature type="non-terminal residue" evidence="7">
    <location>
        <position position="1"/>
    </location>
</feature>
<sequence>SANSLSVPTIGSTSATVKPHACEWPDCGQTCASAANLKVHMRVHTGERPYACDYPGCGMEFTQNSSLRTHKRVHTGERPYACDYPSCGMEFTQSQHRENTQTRAHGRTSLCV</sequence>
<feature type="domain" description="C2H2-type" evidence="6">
    <location>
        <begin position="20"/>
        <end position="49"/>
    </location>
</feature>
<feature type="domain" description="C2H2-type" evidence="6">
    <location>
        <begin position="50"/>
        <end position="79"/>
    </location>
</feature>
<dbReference type="GO" id="GO:0000978">
    <property type="term" value="F:RNA polymerase II cis-regulatory region sequence-specific DNA binding"/>
    <property type="evidence" value="ECO:0007669"/>
    <property type="project" value="TreeGrafter"/>
</dbReference>
<evidence type="ECO:0000259" key="6">
    <source>
        <dbReference type="PROSITE" id="PS50157"/>
    </source>
</evidence>
<dbReference type="Gene3D" id="3.30.160.60">
    <property type="entry name" value="Classic Zinc Finger"/>
    <property type="match status" value="3"/>
</dbReference>
<dbReference type="GO" id="GO:0000981">
    <property type="term" value="F:DNA-binding transcription factor activity, RNA polymerase II-specific"/>
    <property type="evidence" value="ECO:0007669"/>
    <property type="project" value="TreeGrafter"/>
</dbReference>
<dbReference type="InterPro" id="IPR036236">
    <property type="entry name" value="Znf_C2H2_sf"/>
</dbReference>
<evidence type="ECO:0000256" key="3">
    <source>
        <dbReference type="ARBA" id="ARBA00022771"/>
    </source>
</evidence>
<dbReference type="InterPro" id="IPR050329">
    <property type="entry name" value="GLI_C2H2-zinc-finger"/>
</dbReference>
<evidence type="ECO:0000313" key="8">
    <source>
        <dbReference type="Proteomes" id="UP000054560"/>
    </source>
</evidence>
<dbReference type="SMART" id="SM00355">
    <property type="entry name" value="ZnF_C2H2"/>
    <property type="match status" value="3"/>
</dbReference>
<dbReference type="Pfam" id="PF00096">
    <property type="entry name" value="zf-C2H2"/>
    <property type="match status" value="2"/>
</dbReference>
<dbReference type="RefSeq" id="XP_014144791.1">
    <property type="nucleotide sequence ID" value="XM_014289316.1"/>
</dbReference>
<dbReference type="FunFam" id="3.30.160.60:FF:000125">
    <property type="entry name" value="Putative zinc finger protein 143"/>
    <property type="match status" value="1"/>
</dbReference>
<dbReference type="eggNOG" id="KOG1721">
    <property type="taxonomic scope" value="Eukaryota"/>
</dbReference>
<dbReference type="PROSITE" id="PS00028">
    <property type="entry name" value="ZINC_FINGER_C2H2_1"/>
    <property type="match status" value="2"/>
</dbReference>
<keyword evidence="4" id="KW-0862">Zinc</keyword>
<dbReference type="OrthoDB" id="654211at2759"/>
<name>A0A0L0F2Q1_9EUKA</name>
<dbReference type="FunFam" id="3.30.160.60:FF:000072">
    <property type="entry name" value="zinc finger protein 143 isoform X1"/>
    <property type="match status" value="1"/>
</dbReference>
<evidence type="ECO:0000256" key="5">
    <source>
        <dbReference type="PROSITE-ProRule" id="PRU00042"/>
    </source>
</evidence>
<dbReference type="PANTHER" id="PTHR19818:SF139">
    <property type="entry name" value="PAIR-RULE PROTEIN ODD-PAIRED"/>
    <property type="match status" value="1"/>
</dbReference>
<gene>
    <name evidence="7" type="ORF">SARC_16580</name>
</gene>
<keyword evidence="1" id="KW-0479">Metal-binding</keyword>
<evidence type="ECO:0000256" key="1">
    <source>
        <dbReference type="ARBA" id="ARBA00022723"/>
    </source>
</evidence>
<dbReference type="STRING" id="667725.A0A0L0F2Q1"/>
<dbReference type="AlphaFoldDB" id="A0A0L0F2Q1"/>
<keyword evidence="2" id="KW-0677">Repeat</keyword>
<dbReference type="GO" id="GO:0005634">
    <property type="term" value="C:nucleus"/>
    <property type="evidence" value="ECO:0007669"/>
    <property type="project" value="UniProtKB-ARBA"/>
</dbReference>
<keyword evidence="8" id="KW-1185">Reference proteome</keyword>
<dbReference type="PANTHER" id="PTHR19818">
    <property type="entry name" value="ZINC FINGER PROTEIN ZIC AND GLI"/>
    <property type="match status" value="1"/>
</dbReference>
<dbReference type="GeneID" id="25917084"/>
<protein>
    <recommendedName>
        <fullName evidence="6">C2H2-type domain-containing protein</fullName>
    </recommendedName>
</protein>
<dbReference type="EMBL" id="KQ250024">
    <property type="protein sequence ID" value="KNC70889.1"/>
    <property type="molecule type" value="Genomic_DNA"/>
</dbReference>